<dbReference type="EMBL" id="BN001303">
    <property type="protein sequence ID" value="CBF76139.1"/>
    <property type="molecule type" value="Genomic_DNA"/>
</dbReference>
<dbReference type="SMART" id="SM00717">
    <property type="entry name" value="SANT"/>
    <property type="match status" value="1"/>
</dbReference>
<evidence type="ECO:0000313" key="20">
    <source>
        <dbReference type="Proteomes" id="UP000000560"/>
    </source>
</evidence>
<keyword evidence="6" id="KW-0146">Chitin degradation</keyword>
<dbReference type="CDD" id="cd00035">
    <property type="entry name" value="ChtBD1"/>
    <property type="match status" value="1"/>
</dbReference>
<sequence length="1782" mass="196295">MLLLKQGIVGLLFFPALIAASGRHGVHHKHAQRSHPPALDERANVLSAKVAAVDSQGGDYTCGPDSPCSNGACCGESGWCGYGPTYCGDGCQSNCDATAECGEFAATPNAGCPLNVCCSQYGFCGTTADFCGDGCQSNCDQPKPSPQTTNPQQRVIGYWEGWSTQRSCGTMSAGEIPVNLLTHLNIAFGYINSAFQITNMDGLSADVYKQVGNLKSRNPSLKIMIALGGWTFSDPGPWQAIFPTLASTAANRATFIQNLLGFMSEYGYDGVDFDWEYPGADDRGGSDSMVDGENYTLLLKELQEAITASGRNYLVTFTAPTSYWYLRHFDLKAMMEYVDWVNLMSYDLHGTWDSENPIGNQILAHTNLTEIDLALDLFWRVDVDPSSIVLGIGFYGRTFQLSSGSCWKPGCPFDGPGAGGRCTATPGILSYMEIMELLENSGATAHLDEEAAVQYLVYADNSWVSYDDATTFAAKIDYAKRIGLSGLMIWAIDLDDSYLTALRSIVDPDSLNNVDGLFTLVDLENLFPTEYLPPDDTVLTWGLSTVAGDMTDPSDASFGFLLVTGDSYAVTQLRKRDGLPDPFVFIDCPASVNENDSKDEIHTARVICLSDDLAGCFRVMERGVEGTLVEMPEDCAPNTFARALSLDLSKDQYVPEHIAKRSPTSQVFEFSFDFNIGLMRRDTNNTSVRLDYSNLPGYWDSIVDSPGIQTDNLEKRFFGPRHSHWRSQYESTEFAYSSELATRIHEVIDAPLFWQAEEDCPHGTNLRQASGFLKLTGTMDITYGIGGIGTVDISSAGKGNPAISDETEIKLTGKTITAGRRANTASFDPYVQLTYQMATFNDTDDNDFGQSAAPFDGRLTARVVTDLGNMGDSPVIFPSDESNAGDNFDSRSLNNISISDSDVLYGSPGLGGKIALGTFIKFGLKVSTSFWDWRPEPLDLSLVYNTQTQFSFYPTSYDESCTELPNFAAIVQSPARGSVCYLNSEEQPDSNVTLAEEASRSQDLSPRQTVIMDMPGWGYNGNRPVSPIDYWNWRPPTEILQGQNAVFPCRPGACHTCETLSDPSHTPCCGCINMDIKYGFWDIPNCISCDRPDGIYPGPIQHVSNRRRDTIETIGEEQEEKKEEEEKEEKDDLEKKDLHVLEPRVDGKATRTSKKVMACGGSFGLGRDWRYPAFPSVHSYGWEGIENGAWDSISRYWGNVSDSCSSWAVSGQTRHDTRWVFNNGNPAQIRANYQTEHVFEGQLIGDFFDLWLNEGKIKNQRPAPASASSKYTVTRLQYEEPGSLLAMGFRDPTWGGQFLDRPATTPVPQPAGAARVNRVTFPPSTAIFRTPLGSDHISLPCSTNQWQNCRIRFISVSWACDAWNCSEEMRLGPGTRSWFQPSINNFKPWTPLPAKPCPPHRTLNACSPQTSYPPNPEPCHVLLPGTLPPPKHHLPARPPAEVCVHVSANTQLESETFGRSTASRQSSVPHVPAPDLIRPCYPQDETRTPTKPPGFQEDDAARNVPSPSTSSSTDSLEDFFRMPDSPQDNIPIDPVILANLGPWESDDLQLHAPPADGITNPETTCLYPEPPAILGSPTSRFEVPGERDGSDNGGIQGSRYGCQQMNPPSPGTGPDQSSPDSHGKHHIKRKTRKSDGGIRKSPRVRSTSAPREDSFAALRSQFTSLPLNDRLQFLSWLFEGALSHCMSDTSQTACEELKARESRRSRPRPEIDQSRSVRKSVRKSSRKGMSWSAEEVDLLVRLRKDEGRSWSDVTRVFSKQYPGRSQGAIQVYWCSTLSKKAS</sequence>
<dbReference type="InterPro" id="IPR017853">
    <property type="entry name" value="GH"/>
</dbReference>
<evidence type="ECO:0000259" key="15">
    <source>
        <dbReference type="PROSITE" id="PS50090"/>
    </source>
</evidence>
<dbReference type="PROSITE" id="PS51294">
    <property type="entry name" value="HTH_MYB"/>
    <property type="match status" value="1"/>
</dbReference>
<dbReference type="InterPro" id="IPR001002">
    <property type="entry name" value="Chitin-bd_1"/>
</dbReference>
<accession>C8V802</accession>
<feature type="region of interest" description="Disordered" evidence="13">
    <location>
        <begin position="1554"/>
        <end position="1653"/>
    </location>
</feature>
<reference evidence="20" key="2">
    <citation type="journal article" date="2009" name="Fungal Genet. Biol.">
        <title>The 2008 update of the Aspergillus nidulans genome annotation: a community effort.</title>
        <authorList>
            <person name="Wortman J.R."/>
            <person name="Gilsenan J.M."/>
            <person name="Joardar V."/>
            <person name="Deegan J."/>
            <person name="Clutterbuck J."/>
            <person name="Andersen M.R."/>
            <person name="Archer D."/>
            <person name="Bencina M."/>
            <person name="Braus G."/>
            <person name="Coutinho P."/>
            <person name="von Dohren H."/>
            <person name="Doonan J."/>
            <person name="Driessen A.J."/>
            <person name="Durek P."/>
            <person name="Espeso E."/>
            <person name="Fekete E."/>
            <person name="Flipphi M."/>
            <person name="Estrada C.G."/>
            <person name="Geysens S."/>
            <person name="Goldman G."/>
            <person name="de Groot P.W."/>
            <person name="Hansen K."/>
            <person name="Harris S.D."/>
            <person name="Heinekamp T."/>
            <person name="Helmstaedt K."/>
            <person name="Henrissat B."/>
            <person name="Hofmann G."/>
            <person name="Homan T."/>
            <person name="Horio T."/>
            <person name="Horiuchi H."/>
            <person name="James S."/>
            <person name="Jones M."/>
            <person name="Karaffa L."/>
            <person name="Karanyi Z."/>
            <person name="Kato M."/>
            <person name="Keller N."/>
            <person name="Kelly D.E."/>
            <person name="Kiel J.A."/>
            <person name="Kim J.M."/>
            <person name="van der Klei I.J."/>
            <person name="Klis F.M."/>
            <person name="Kovalchuk A."/>
            <person name="Krasevec N."/>
            <person name="Kubicek C.P."/>
            <person name="Liu B."/>
            <person name="Maccabe A."/>
            <person name="Meyer V."/>
            <person name="Mirabito P."/>
            <person name="Miskei M."/>
            <person name="Mos M."/>
            <person name="Mullins J."/>
            <person name="Nelson D.R."/>
            <person name="Nielsen J."/>
            <person name="Oakley B.R."/>
            <person name="Osmani S.A."/>
            <person name="Pakula T."/>
            <person name="Paszewski A."/>
            <person name="Paulsen I."/>
            <person name="Pilsyk S."/>
            <person name="Pocsi I."/>
            <person name="Punt P.J."/>
            <person name="Ram A.F."/>
            <person name="Ren Q."/>
            <person name="Robellet X."/>
            <person name="Robson G."/>
            <person name="Seiboth B."/>
            <person name="van Solingen P."/>
            <person name="Specht T."/>
            <person name="Sun J."/>
            <person name="Taheri-Talesh N."/>
            <person name="Takeshita N."/>
            <person name="Ussery D."/>
            <person name="vanKuyk P.A."/>
            <person name="Visser H."/>
            <person name="van de Vondervoort P.J."/>
            <person name="de Vries R.P."/>
            <person name="Walton J."/>
            <person name="Xiang X."/>
            <person name="Xiong Y."/>
            <person name="Zeng A.P."/>
            <person name="Brandt B.W."/>
            <person name="Cornell M.J."/>
            <person name="van den Hondel C.A."/>
            <person name="Visser J."/>
            <person name="Oliver S.G."/>
            <person name="Turner G."/>
        </authorList>
    </citation>
    <scope>GENOME REANNOTATION</scope>
    <source>
        <strain evidence="20">FGSC A4 / ATCC 38163 / CBS 112.46 / NRRL 194 / M139</strain>
    </source>
</reference>
<dbReference type="PROSITE" id="PS50941">
    <property type="entry name" value="CHIT_BIND_I_2"/>
    <property type="match status" value="2"/>
</dbReference>
<feature type="disulfide bond" evidence="11">
    <location>
        <begin position="68"/>
        <end position="80"/>
    </location>
</feature>
<evidence type="ECO:0000313" key="19">
    <source>
        <dbReference type="EMBL" id="CBF76139.1"/>
    </source>
</evidence>
<evidence type="ECO:0000256" key="10">
    <source>
        <dbReference type="ARBA" id="ARBA00023326"/>
    </source>
</evidence>
<dbReference type="eggNOG" id="KOG2806">
    <property type="taxonomic scope" value="Eukaryota"/>
</dbReference>
<feature type="chain" id="PRO_5010237711" description="chitinase" evidence="14">
    <location>
        <begin position="20"/>
        <end position="1782"/>
    </location>
</feature>
<dbReference type="KEGG" id="ani:ANIA_05077"/>
<dbReference type="PROSITE" id="PS01095">
    <property type="entry name" value="GH18_1"/>
    <property type="match status" value="1"/>
</dbReference>
<keyword evidence="8" id="KW-0119">Carbohydrate metabolism</keyword>
<evidence type="ECO:0000256" key="1">
    <source>
        <dbReference type="ARBA" id="ARBA00000822"/>
    </source>
</evidence>
<dbReference type="SUPFAM" id="SSF54556">
    <property type="entry name" value="Chitinase insertion domain"/>
    <property type="match status" value="1"/>
</dbReference>
<keyword evidence="9 12" id="KW-0326">Glycosidase</keyword>
<feature type="compositionally biased region" description="Low complexity" evidence="13">
    <location>
        <begin position="1505"/>
        <end position="1514"/>
    </location>
</feature>
<feature type="compositionally biased region" description="Basic and acidic residues" evidence="13">
    <location>
        <begin position="1130"/>
        <end position="1140"/>
    </location>
</feature>
<proteinExistence type="inferred from homology"/>
<evidence type="ECO:0000259" key="17">
    <source>
        <dbReference type="PROSITE" id="PS51294"/>
    </source>
</evidence>
<dbReference type="CDD" id="cd00167">
    <property type="entry name" value="SANT"/>
    <property type="match status" value="1"/>
</dbReference>
<dbReference type="GO" id="GO:0008061">
    <property type="term" value="F:chitin binding"/>
    <property type="evidence" value="ECO:0007669"/>
    <property type="project" value="UniProtKB-UniRule"/>
</dbReference>
<dbReference type="InterPro" id="IPR017930">
    <property type="entry name" value="Myb_dom"/>
</dbReference>
<evidence type="ECO:0000259" key="16">
    <source>
        <dbReference type="PROSITE" id="PS50941"/>
    </source>
</evidence>
<feature type="region of interest" description="Disordered" evidence="13">
    <location>
        <begin position="1115"/>
        <end position="1140"/>
    </location>
</feature>
<gene>
    <name evidence="19" type="ORF">ANIA_05077</name>
</gene>
<dbReference type="OrthoDB" id="4402686at2759"/>
<feature type="disulfide bond" evidence="11">
    <location>
        <begin position="135"/>
        <end position="139"/>
    </location>
</feature>
<feature type="disulfide bond" evidence="11">
    <location>
        <begin position="73"/>
        <end position="87"/>
    </location>
</feature>
<dbReference type="GO" id="GO:0000272">
    <property type="term" value="P:polysaccharide catabolic process"/>
    <property type="evidence" value="ECO:0007669"/>
    <property type="project" value="UniProtKB-KW"/>
</dbReference>
<dbReference type="STRING" id="227321.Q5B303"/>
<keyword evidence="7" id="KW-0843">Virulence</keyword>
<feature type="domain" description="Chitin-binding type-1" evidence="16">
    <location>
        <begin position="59"/>
        <end position="97"/>
    </location>
</feature>
<feature type="compositionally biased region" description="Basic and acidic residues" evidence="13">
    <location>
        <begin position="1697"/>
        <end position="1715"/>
    </location>
</feature>
<dbReference type="Gene3D" id="3.10.50.10">
    <property type="match status" value="1"/>
</dbReference>
<dbReference type="PANTHER" id="PTHR11177:SF397">
    <property type="entry name" value="CHITINASE"/>
    <property type="match status" value="1"/>
</dbReference>
<dbReference type="EC" id="3.2.1.14" evidence="3"/>
<dbReference type="InterPro" id="IPR001005">
    <property type="entry name" value="SANT/Myb"/>
</dbReference>
<organism evidence="19 20">
    <name type="scientific">Emericella nidulans (strain FGSC A4 / ATCC 38163 / CBS 112.46 / NRRL 194 / M139)</name>
    <name type="common">Aspergillus nidulans</name>
    <dbReference type="NCBI Taxonomy" id="227321"/>
    <lineage>
        <taxon>Eukaryota</taxon>
        <taxon>Fungi</taxon>
        <taxon>Dikarya</taxon>
        <taxon>Ascomycota</taxon>
        <taxon>Pezizomycotina</taxon>
        <taxon>Eurotiomycetes</taxon>
        <taxon>Eurotiomycetidae</taxon>
        <taxon>Eurotiales</taxon>
        <taxon>Aspergillaceae</taxon>
        <taxon>Aspergillus</taxon>
        <taxon>Aspergillus subgen. Nidulantes</taxon>
    </lineage>
</organism>
<dbReference type="InterPro" id="IPR001223">
    <property type="entry name" value="Glyco_hydro18_cat"/>
</dbReference>
<dbReference type="InterPro" id="IPR050314">
    <property type="entry name" value="Glycosyl_Hydrlase_18"/>
</dbReference>
<evidence type="ECO:0000256" key="6">
    <source>
        <dbReference type="ARBA" id="ARBA00023024"/>
    </source>
</evidence>
<reference evidence="20" key="1">
    <citation type="journal article" date="2005" name="Nature">
        <title>Sequencing of Aspergillus nidulans and comparative analysis with A. fumigatus and A. oryzae.</title>
        <authorList>
            <person name="Galagan J.E."/>
            <person name="Calvo S.E."/>
            <person name="Cuomo C."/>
            <person name="Ma L.J."/>
            <person name="Wortman J.R."/>
            <person name="Batzoglou S."/>
            <person name="Lee S.I."/>
            <person name="Basturkmen M."/>
            <person name="Spevak C.C."/>
            <person name="Clutterbuck J."/>
            <person name="Kapitonov V."/>
            <person name="Jurka J."/>
            <person name="Scazzocchio C."/>
            <person name="Farman M."/>
            <person name="Butler J."/>
            <person name="Purcell S."/>
            <person name="Harris S."/>
            <person name="Braus G.H."/>
            <person name="Draht O."/>
            <person name="Busch S."/>
            <person name="D'Enfert C."/>
            <person name="Bouchier C."/>
            <person name="Goldman G.H."/>
            <person name="Bell-Pedersen D."/>
            <person name="Griffiths-Jones S."/>
            <person name="Doonan J.H."/>
            <person name="Yu J."/>
            <person name="Vienken K."/>
            <person name="Pain A."/>
            <person name="Freitag M."/>
            <person name="Selker E.U."/>
            <person name="Archer D.B."/>
            <person name="Penalva M.A."/>
            <person name="Oakley B.R."/>
            <person name="Momany M."/>
            <person name="Tanaka T."/>
            <person name="Kumagai T."/>
            <person name="Asai K."/>
            <person name="Machida M."/>
            <person name="Nierman W.C."/>
            <person name="Denning D.W."/>
            <person name="Caddick M."/>
            <person name="Hynes M."/>
            <person name="Paoletti M."/>
            <person name="Fischer R."/>
            <person name="Miller B."/>
            <person name="Dyer P."/>
            <person name="Sachs M.S."/>
            <person name="Osmani S.A."/>
            <person name="Birren B.W."/>
        </authorList>
    </citation>
    <scope>NUCLEOTIDE SEQUENCE [LARGE SCALE GENOMIC DNA]</scope>
    <source>
        <strain evidence="20">FGSC A4 / ATCC 38163 / CBS 112.46 / NRRL 194 / M139</strain>
    </source>
</reference>
<evidence type="ECO:0000256" key="11">
    <source>
        <dbReference type="PROSITE-ProRule" id="PRU00261"/>
    </source>
</evidence>
<keyword evidence="4 11" id="KW-0147">Chitin-binding</keyword>
<comment type="similarity">
    <text evidence="2">Belongs to the glycosyl hydrolase 18 family. Chitinase class V subfamily.</text>
</comment>
<dbReference type="InterPro" id="IPR001579">
    <property type="entry name" value="Glyco_hydro_18_chit_AS"/>
</dbReference>
<dbReference type="Pfam" id="PF00704">
    <property type="entry name" value="Glyco_hydro_18"/>
    <property type="match status" value="1"/>
</dbReference>
<evidence type="ECO:0000256" key="7">
    <source>
        <dbReference type="ARBA" id="ARBA00023026"/>
    </source>
</evidence>
<evidence type="ECO:0000256" key="9">
    <source>
        <dbReference type="ARBA" id="ARBA00023295"/>
    </source>
</evidence>
<evidence type="ECO:0000256" key="12">
    <source>
        <dbReference type="RuleBase" id="RU000489"/>
    </source>
</evidence>
<evidence type="ECO:0000256" key="2">
    <source>
        <dbReference type="ARBA" id="ARBA00008682"/>
    </source>
</evidence>
<dbReference type="InterPro" id="IPR029070">
    <property type="entry name" value="Chitinase_insertion_sf"/>
</dbReference>
<dbReference type="SMART" id="SM00270">
    <property type="entry name" value="ChtBD1"/>
    <property type="match status" value="2"/>
</dbReference>
<dbReference type="CAZy" id="CBM18">
    <property type="family name" value="Carbohydrate-Binding Module Family 18"/>
</dbReference>
<feature type="domain" description="HTH myb-type" evidence="17">
    <location>
        <begin position="1723"/>
        <end position="1781"/>
    </location>
</feature>
<feature type="domain" description="GH18" evidence="18">
    <location>
        <begin position="153"/>
        <end position="509"/>
    </location>
</feature>
<feature type="signal peptide" evidence="14">
    <location>
        <begin position="1"/>
        <end position="19"/>
    </location>
</feature>
<feature type="compositionally biased region" description="Acidic residues" evidence="13">
    <location>
        <begin position="1115"/>
        <end position="1129"/>
    </location>
</feature>
<dbReference type="CDD" id="cd06922">
    <property type="entry name" value="ChtBD1_GH18_1"/>
    <property type="match status" value="1"/>
</dbReference>
<dbReference type="InterPro" id="IPR011583">
    <property type="entry name" value="Chitinase_II/V-like_cat"/>
</dbReference>
<name>Q5B303_EMENI</name>
<dbReference type="SMART" id="SM00636">
    <property type="entry name" value="Glyco_18"/>
    <property type="match status" value="1"/>
</dbReference>
<dbReference type="HOGENOM" id="CLU_238561_0_0_1"/>
<evidence type="ECO:0000256" key="4">
    <source>
        <dbReference type="ARBA" id="ARBA00022669"/>
    </source>
</evidence>
<feature type="compositionally biased region" description="Basic residues" evidence="13">
    <location>
        <begin position="1623"/>
        <end position="1632"/>
    </location>
</feature>
<dbReference type="PROSITE" id="PS50090">
    <property type="entry name" value="MYB_LIKE"/>
    <property type="match status" value="1"/>
</dbReference>
<accession>Q5B303</accession>
<evidence type="ECO:0000256" key="3">
    <source>
        <dbReference type="ARBA" id="ARBA00012729"/>
    </source>
</evidence>
<feature type="compositionally biased region" description="Basic residues" evidence="13">
    <location>
        <begin position="1716"/>
        <end position="1726"/>
    </location>
</feature>
<feature type="compositionally biased region" description="Polar residues" evidence="13">
    <location>
        <begin position="1454"/>
        <end position="1468"/>
    </location>
</feature>
<dbReference type="Proteomes" id="UP000000560">
    <property type="component" value="Chromosome III"/>
</dbReference>
<feature type="disulfide bond" evidence="11">
    <location>
        <begin position="91"/>
        <end position="95"/>
    </location>
</feature>
<dbReference type="InterPro" id="IPR018371">
    <property type="entry name" value="Chitin-binding_1_CS"/>
</dbReference>
<dbReference type="GO" id="GO:0006032">
    <property type="term" value="P:chitin catabolic process"/>
    <property type="evidence" value="ECO:0007669"/>
    <property type="project" value="UniProtKB-KW"/>
</dbReference>
<evidence type="ECO:0000256" key="5">
    <source>
        <dbReference type="ARBA" id="ARBA00022801"/>
    </source>
</evidence>
<feature type="domain" description="Myb-like" evidence="15">
    <location>
        <begin position="1723"/>
        <end position="1777"/>
    </location>
</feature>
<keyword evidence="5 12" id="KW-0378">Hydrolase</keyword>
<dbReference type="Pfam" id="PF00187">
    <property type="entry name" value="Chitin_bind_1"/>
    <property type="match status" value="1"/>
</dbReference>
<dbReference type="Gene3D" id="3.30.60.10">
    <property type="entry name" value="Endochitinase-like"/>
    <property type="match status" value="2"/>
</dbReference>
<dbReference type="PANTHER" id="PTHR11177">
    <property type="entry name" value="CHITINASE"/>
    <property type="match status" value="1"/>
</dbReference>
<evidence type="ECO:0000256" key="13">
    <source>
        <dbReference type="SAM" id="MobiDB-lite"/>
    </source>
</evidence>
<dbReference type="InParanoid" id="Q5B303"/>
<comment type="caution">
    <text evidence="11">Lacks conserved residue(s) required for the propagation of feature annotation.</text>
</comment>
<dbReference type="PROSITE" id="PS00026">
    <property type="entry name" value="CHIT_BIND_I_1"/>
    <property type="match status" value="1"/>
</dbReference>
<keyword evidence="14" id="KW-0732">Signal</keyword>
<feature type="region of interest" description="Disordered" evidence="13">
    <location>
        <begin position="1454"/>
        <end position="1530"/>
    </location>
</feature>
<dbReference type="SUPFAM" id="SSF51445">
    <property type="entry name" value="(Trans)glycosidases"/>
    <property type="match status" value="1"/>
</dbReference>
<keyword evidence="11" id="KW-1015">Disulfide bond</keyword>
<dbReference type="RefSeq" id="XP_662681.1">
    <property type="nucleotide sequence ID" value="XM_657589.1"/>
</dbReference>
<keyword evidence="10" id="KW-0624">Polysaccharide degradation</keyword>
<dbReference type="GO" id="GO:0008843">
    <property type="term" value="F:endochitinase activity"/>
    <property type="evidence" value="ECO:0007669"/>
    <property type="project" value="UniProtKB-EC"/>
</dbReference>
<dbReference type="InterPro" id="IPR036861">
    <property type="entry name" value="Endochitinase-like_sf"/>
</dbReference>
<evidence type="ECO:0000259" key="18">
    <source>
        <dbReference type="PROSITE" id="PS51910"/>
    </source>
</evidence>
<evidence type="ECO:0000256" key="14">
    <source>
        <dbReference type="SAM" id="SignalP"/>
    </source>
</evidence>
<protein>
    <recommendedName>
        <fullName evidence="3">chitinase</fullName>
        <ecNumber evidence="3">3.2.1.14</ecNumber>
    </recommendedName>
</protein>
<feature type="disulfide bond" evidence="11">
    <location>
        <begin position="117"/>
        <end position="131"/>
    </location>
</feature>
<dbReference type="Gene3D" id="1.10.10.60">
    <property type="entry name" value="Homeodomain-like"/>
    <property type="match status" value="1"/>
</dbReference>
<dbReference type="GeneID" id="2872865"/>
<dbReference type="PROSITE" id="PS51910">
    <property type="entry name" value="GH18_2"/>
    <property type="match status" value="1"/>
</dbReference>
<dbReference type="Gene3D" id="3.20.20.80">
    <property type="entry name" value="Glycosidases"/>
    <property type="match status" value="1"/>
</dbReference>
<feature type="region of interest" description="Disordered" evidence="13">
    <location>
        <begin position="1697"/>
        <end position="1726"/>
    </location>
</feature>
<dbReference type="SUPFAM" id="SSF57016">
    <property type="entry name" value="Plant lectins/antimicrobial peptides"/>
    <property type="match status" value="2"/>
</dbReference>
<comment type="catalytic activity">
    <reaction evidence="1">
        <text>Random endo-hydrolysis of N-acetyl-beta-D-glucosaminide (1-&gt;4)-beta-linkages in chitin and chitodextrins.</text>
        <dbReference type="EC" id="3.2.1.14"/>
    </reaction>
</comment>
<keyword evidence="20" id="KW-1185">Reference proteome</keyword>
<evidence type="ECO:0000256" key="8">
    <source>
        <dbReference type="ARBA" id="ARBA00023277"/>
    </source>
</evidence>
<feature type="domain" description="Chitin-binding type-1" evidence="16">
    <location>
        <begin position="98"/>
        <end position="141"/>
    </location>
</feature>
<dbReference type="CAZy" id="GH18">
    <property type="family name" value="Glycoside Hydrolase Family 18"/>
</dbReference>
<feature type="disulfide bond" evidence="11">
    <location>
        <begin position="112"/>
        <end position="124"/>
    </location>
</feature>